<dbReference type="SUPFAM" id="SSF49785">
    <property type="entry name" value="Galactose-binding domain-like"/>
    <property type="match status" value="1"/>
</dbReference>
<sequence length="827" mass="89392">MTVYPIQATFSRGELAPVLHGRVDIDHYRMGLAKCENFYVLKQGGLRRRSGTVFVAEVKDSNDACRLFPFAFSETQAYAIEHGDQYCRFFALDGQVQSGGGAYEIASPFALADIAAVDHTQSADVLYMVHGSYAPRELRRTAETSWSFSTFAYEDGPYLDENSTATTLTPAETGHATPEMTSNTAPSGTASASNGSANAYKMFDREKADSIDLDSTSSGWLQYRFASSARKVVDAYWLTAPKDAAQHADYITQWELQGSNDGATWVTLDSRDGETGWSGSETRFYELENDAAFEYYRLKFSGGGGSDGNVCTMAELALHQKASDQTPFNLTASSTTGINGGAGFQISDTGRLIRLLGSDGRWRWAEITERVSATVVKIRLHGQALPNTDPISFWAMGAWSDQSGWPHTVGFYQERLAFGRNDTLPRTIWLSKSLNFNNFGESTPSEASDGMSITMTGGRLNAISFIRESGDLVIGTSGSMRTLGPGSNAEAFSSTNIQQRQQTTTGAASVSPVTIGNTVIYGGFHKAALHEFSYSFDVNGYLSPELTVLSAHAFKPGISFMAYQESPDSIIWCGLADGTLTATTYDRAQKVVGISRHRIAGGSVSQPGVVESACVVPVESRDRLWMIVRRTINGQTKRYVEYLEMPFDGGSVPDGLFLDSARTVTNGSPVSSVSDASHLEGETVGVFADGVDIGDAFVSGGAFTLPGGVAASKITYGLRYESVAETLRMAQTGNRDGTAIGRRARIVSVALDLLETAYIKAGSALRQFEYLFRETSEKLESERSLFTGVKSVAAEDNWSNGGVVVIRSDRAYPATIRSIIASVEGEP</sequence>
<comment type="caution">
    <text evidence="2">The sequence shown here is derived from an EMBL/GenBank/DDBJ whole genome shotgun (WGS) entry which is preliminary data.</text>
</comment>
<keyword evidence="3" id="KW-1185">Reference proteome</keyword>
<feature type="region of interest" description="Disordered" evidence="1">
    <location>
        <begin position="162"/>
        <end position="194"/>
    </location>
</feature>
<evidence type="ECO:0000313" key="2">
    <source>
        <dbReference type="EMBL" id="MDA4843974.1"/>
    </source>
</evidence>
<feature type="compositionally biased region" description="Low complexity" evidence="1">
    <location>
        <begin position="181"/>
        <end position="194"/>
    </location>
</feature>
<dbReference type="InterPro" id="IPR008979">
    <property type="entry name" value="Galactose-bd-like_sf"/>
</dbReference>
<dbReference type="Gene3D" id="2.60.120.260">
    <property type="entry name" value="Galactose-binding domain-like"/>
    <property type="match status" value="1"/>
</dbReference>
<organism evidence="2 3">
    <name type="scientific">Hoeflea poritis</name>
    <dbReference type="NCBI Taxonomy" id="2993659"/>
    <lineage>
        <taxon>Bacteria</taxon>
        <taxon>Pseudomonadati</taxon>
        <taxon>Pseudomonadota</taxon>
        <taxon>Alphaproteobacteria</taxon>
        <taxon>Hyphomicrobiales</taxon>
        <taxon>Rhizobiaceae</taxon>
        <taxon>Hoeflea</taxon>
    </lineage>
</organism>
<evidence type="ECO:0008006" key="4">
    <source>
        <dbReference type="Google" id="ProtNLM"/>
    </source>
</evidence>
<evidence type="ECO:0000313" key="3">
    <source>
        <dbReference type="Proteomes" id="UP001148313"/>
    </source>
</evidence>
<gene>
    <name evidence="2" type="ORF">OOZ53_01370</name>
</gene>
<evidence type="ECO:0000256" key="1">
    <source>
        <dbReference type="SAM" id="MobiDB-lite"/>
    </source>
</evidence>
<protein>
    <recommendedName>
        <fullName evidence="4">F5/8 type C domain-containing protein</fullName>
    </recommendedName>
</protein>
<dbReference type="EMBL" id="JAPJZH010000001">
    <property type="protein sequence ID" value="MDA4843974.1"/>
    <property type="molecule type" value="Genomic_DNA"/>
</dbReference>
<reference evidence="2" key="1">
    <citation type="submission" date="2022-11" db="EMBL/GenBank/DDBJ databases">
        <title>Hoeflea poritis sp. nov., isolated from scleractinian coral Porites lutea.</title>
        <authorList>
            <person name="Zhang G."/>
            <person name="Wei Q."/>
            <person name="Cai L."/>
        </authorList>
    </citation>
    <scope>NUCLEOTIDE SEQUENCE</scope>
    <source>
        <strain evidence="2">E7-10</strain>
    </source>
</reference>
<proteinExistence type="predicted"/>
<dbReference type="RefSeq" id="WP_271087491.1">
    <property type="nucleotide sequence ID" value="NZ_JAPJZH010000001.1"/>
</dbReference>
<accession>A0ABT4VGZ8</accession>
<dbReference type="Proteomes" id="UP001148313">
    <property type="component" value="Unassembled WGS sequence"/>
</dbReference>
<name>A0ABT4VGZ8_9HYPH</name>